<evidence type="ECO:0000313" key="2">
    <source>
        <dbReference type="Proteomes" id="UP000015100"/>
    </source>
</evidence>
<accession>S8A2V3</accession>
<dbReference type="Proteomes" id="UP000015100">
    <property type="component" value="Unassembled WGS sequence"/>
</dbReference>
<gene>
    <name evidence="1" type="ORF">H072_11120</name>
</gene>
<organism evidence="1 2">
    <name type="scientific">Dactylellina haptotyla (strain CBS 200.50)</name>
    <name type="common">Nematode-trapping fungus</name>
    <name type="synonym">Monacrosporium haptotylum</name>
    <dbReference type="NCBI Taxonomy" id="1284197"/>
    <lineage>
        <taxon>Eukaryota</taxon>
        <taxon>Fungi</taxon>
        <taxon>Dikarya</taxon>
        <taxon>Ascomycota</taxon>
        <taxon>Pezizomycotina</taxon>
        <taxon>Orbiliomycetes</taxon>
        <taxon>Orbiliales</taxon>
        <taxon>Orbiliaceae</taxon>
        <taxon>Dactylellina</taxon>
    </lineage>
</organism>
<protein>
    <submittedName>
        <fullName evidence="1">Uncharacterized protein</fullName>
    </submittedName>
</protein>
<dbReference type="AlphaFoldDB" id="S8A2V3"/>
<sequence>MAASVLNVSSITIFHPINRTSGWRTESDYFESCGNAGLYCSVPGAPTLRGQCGDWLGQKDYCCFISAYQTGRSSSVLLPCNGIPEINNTPFEQFENAAYTYKKPPTETNSCPNGDKEIKDTDIFGYVVENGSSVCCKTDNLVVLEEMNAEGELYDKAYRCGEWKISASGQEVQQGSGESTSLAAKGTSKVSSWIIVSIGMLAFFGSQL</sequence>
<dbReference type="EMBL" id="AQGS01001127">
    <property type="protein sequence ID" value="EPS35486.1"/>
    <property type="molecule type" value="Genomic_DNA"/>
</dbReference>
<reference evidence="1 2" key="1">
    <citation type="journal article" date="2013" name="PLoS Genet.">
        <title>Genomic mechanisms accounting for the adaptation to parasitism in nematode-trapping fungi.</title>
        <authorList>
            <person name="Meerupati T."/>
            <person name="Andersson K.M."/>
            <person name="Friman E."/>
            <person name="Kumar D."/>
            <person name="Tunlid A."/>
            <person name="Ahren D."/>
        </authorList>
    </citation>
    <scope>NUCLEOTIDE SEQUENCE [LARGE SCALE GENOMIC DNA]</scope>
    <source>
        <strain evidence="1 2">CBS 200.50</strain>
    </source>
</reference>
<keyword evidence="2" id="KW-1185">Reference proteome</keyword>
<name>S8A2V3_DACHA</name>
<proteinExistence type="predicted"/>
<evidence type="ECO:0000313" key="1">
    <source>
        <dbReference type="EMBL" id="EPS35486.1"/>
    </source>
</evidence>
<comment type="caution">
    <text evidence="1">The sequence shown here is derived from an EMBL/GenBank/DDBJ whole genome shotgun (WGS) entry which is preliminary data.</text>
</comment>
<dbReference type="HOGENOM" id="CLU_1320855_0_0_1"/>
<reference evidence="2" key="2">
    <citation type="submission" date="2013-04" db="EMBL/GenBank/DDBJ databases">
        <title>Genomic mechanisms accounting for the adaptation to parasitism in nematode-trapping fungi.</title>
        <authorList>
            <person name="Ahren D.G."/>
        </authorList>
    </citation>
    <scope>NUCLEOTIDE SEQUENCE [LARGE SCALE GENOMIC DNA]</scope>
    <source>
        <strain evidence="2">CBS 200.50</strain>
    </source>
</reference>